<feature type="domain" description="Mos1 transposase HTH" evidence="1">
    <location>
        <begin position="18"/>
        <end position="65"/>
    </location>
</feature>
<dbReference type="InterPro" id="IPR052709">
    <property type="entry name" value="Transposase-MT_Hybrid"/>
</dbReference>
<gene>
    <name evidence="2" type="ORF">CGOC_LOCUS11616</name>
</gene>
<proteinExistence type="predicted"/>
<accession>A0A3P7N2C1</accession>
<dbReference type="GO" id="GO:0046975">
    <property type="term" value="F:histone H3K36 methyltransferase activity"/>
    <property type="evidence" value="ECO:0007669"/>
    <property type="project" value="TreeGrafter"/>
</dbReference>
<name>A0A3P7N2C1_CYLGO</name>
<evidence type="ECO:0000313" key="2">
    <source>
        <dbReference type="EMBL" id="VDN30683.1"/>
    </source>
</evidence>
<sequence>MGGPCYHATDRVEMDKWSIRAIIFCEQHHGTSVSETTAKINDAFGPDTTNYRTVYNWYKRFDNGERSFDIRRAVVDQSTSMKPLYDES</sequence>
<dbReference type="GO" id="GO:0000729">
    <property type="term" value="P:DNA double-strand break processing"/>
    <property type="evidence" value="ECO:0007669"/>
    <property type="project" value="TreeGrafter"/>
</dbReference>
<dbReference type="GO" id="GO:0015074">
    <property type="term" value="P:DNA integration"/>
    <property type="evidence" value="ECO:0007669"/>
    <property type="project" value="TreeGrafter"/>
</dbReference>
<dbReference type="AlphaFoldDB" id="A0A3P7N2C1"/>
<organism evidence="2 3">
    <name type="scientific">Cylicostephanus goldi</name>
    <name type="common">Nematode worm</name>
    <dbReference type="NCBI Taxonomy" id="71465"/>
    <lineage>
        <taxon>Eukaryota</taxon>
        <taxon>Metazoa</taxon>
        <taxon>Ecdysozoa</taxon>
        <taxon>Nematoda</taxon>
        <taxon>Chromadorea</taxon>
        <taxon>Rhabditida</taxon>
        <taxon>Rhabditina</taxon>
        <taxon>Rhabditomorpha</taxon>
        <taxon>Strongyloidea</taxon>
        <taxon>Strongylidae</taxon>
        <taxon>Cylicostephanus</taxon>
    </lineage>
</organism>
<reference evidence="2 3" key="1">
    <citation type="submission" date="2018-11" db="EMBL/GenBank/DDBJ databases">
        <authorList>
            <consortium name="Pathogen Informatics"/>
        </authorList>
    </citation>
    <scope>NUCLEOTIDE SEQUENCE [LARGE SCALE GENOMIC DNA]</scope>
</reference>
<dbReference type="EMBL" id="UYRV01117507">
    <property type="protein sequence ID" value="VDN30683.1"/>
    <property type="molecule type" value="Genomic_DNA"/>
</dbReference>
<dbReference type="PANTHER" id="PTHR46060">
    <property type="entry name" value="MARINER MOS1 TRANSPOSASE-LIKE PROTEIN"/>
    <property type="match status" value="1"/>
</dbReference>
<dbReference type="Gene3D" id="1.10.10.1450">
    <property type="match status" value="1"/>
</dbReference>
<dbReference type="GO" id="GO:0000014">
    <property type="term" value="F:single-stranded DNA endodeoxyribonuclease activity"/>
    <property type="evidence" value="ECO:0007669"/>
    <property type="project" value="TreeGrafter"/>
</dbReference>
<dbReference type="GO" id="GO:0044547">
    <property type="term" value="F:DNA topoisomerase binding"/>
    <property type="evidence" value="ECO:0007669"/>
    <property type="project" value="TreeGrafter"/>
</dbReference>
<dbReference type="GO" id="GO:0003690">
    <property type="term" value="F:double-stranded DNA binding"/>
    <property type="evidence" value="ECO:0007669"/>
    <property type="project" value="TreeGrafter"/>
</dbReference>
<dbReference type="Proteomes" id="UP000271889">
    <property type="component" value="Unassembled WGS sequence"/>
</dbReference>
<dbReference type="GO" id="GO:0031297">
    <property type="term" value="P:replication fork processing"/>
    <property type="evidence" value="ECO:0007669"/>
    <property type="project" value="TreeGrafter"/>
</dbReference>
<evidence type="ECO:0000313" key="3">
    <source>
        <dbReference type="Proteomes" id="UP000271889"/>
    </source>
</evidence>
<keyword evidence="3" id="KW-1185">Reference proteome</keyword>
<dbReference type="GO" id="GO:0005634">
    <property type="term" value="C:nucleus"/>
    <property type="evidence" value="ECO:0007669"/>
    <property type="project" value="TreeGrafter"/>
</dbReference>
<dbReference type="GO" id="GO:0044774">
    <property type="term" value="P:mitotic DNA integrity checkpoint signaling"/>
    <property type="evidence" value="ECO:0007669"/>
    <property type="project" value="TreeGrafter"/>
</dbReference>
<dbReference type="PANTHER" id="PTHR46060:SF2">
    <property type="entry name" value="HISTONE-LYSINE N-METHYLTRANSFERASE SETMAR"/>
    <property type="match status" value="1"/>
</dbReference>
<protein>
    <recommendedName>
        <fullName evidence="1">Mos1 transposase HTH domain-containing protein</fullName>
    </recommendedName>
</protein>
<dbReference type="GO" id="GO:0003697">
    <property type="term" value="F:single-stranded DNA binding"/>
    <property type="evidence" value="ECO:0007669"/>
    <property type="project" value="TreeGrafter"/>
</dbReference>
<dbReference type="GO" id="GO:0006303">
    <property type="term" value="P:double-strand break repair via nonhomologous end joining"/>
    <property type="evidence" value="ECO:0007669"/>
    <property type="project" value="TreeGrafter"/>
</dbReference>
<dbReference type="GO" id="GO:0035861">
    <property type="term" value="C:site of double-strand break"/>
    <property type="evidence" value="ECO:0007669"/>
    <property type="project" value="TreeGrafter"/>
</dbReference>
<dbReference type="InterPro" id="IPR041426">
    <property type="entry name" value="Mos1_HTH"/>
</dbReference>
<dbReference type="GO" id="GO:0042800">
    <property type="term" value="F:histone H3K4 methyltransferase activity"/>
    <property type="evidence" value="ECO:0007669"/>
    <property type="project" value="TreeGrafter"/>
</dbReference>
<evidence type="ECO:0000259" key="1">
    <source>
        <dbReference type="Pfam" id="PF17906"/>
    </source>
</evidence>
<dbReference type="GO" id="GO:0000793">
    <property type="term" value="C:condensed chromosome"/>
    <property type="evidence" value="ECO:0007669"/>
    <property type="project" value="TreeGrafter"/>
</dbReference>
<dbReference type="Pfam" id="PF17906">
    <property type="entry name" value="HTH_48"/>
    <property type="match status" value="1"/>
</dbReference>